<evidence type="ECO:0000313" key="2">
    <source>
        <dbReference type="EMBL" id="OAE35629.1"/>
    </source>
</evidence>
<accession>A0A176WR91</accession>
<dbReference type="AlphaFoldDB" id="A0A176WR91"/>
<gene>
    <name evidence="2" type="ORF">AXG93_550s1030</name>
</gene>
<name>A0A176WR91_MARPO</name>
<proteinExistence type="predicted"/>
<evidence type="ECO:0000256" key="1">
    <source>
        <dbReference type="SAM" id="MobiDB-lite"/>
    </source>
</evidence>
<dbReference type="Proteomes" id="UP000077202">
    <property type="component" value="Unassembled WGS sequence"/>
</dbReference>
<evidence type="ECO:0000313" key="3">
    <source>
        <dbReference type="Proteomes" id="UP000077202"/>
    </source>
</evidence>
<protein>
    <submittedName>
        <fullName evidence="2">Uncharacterized protein</fullName>
    </submittedName>
</protein>
<keyword evidence="3" id="KW-1185">Reference proteome</keyword>
<comment type="caution">
    <text evidence="2">The sequence shown here is derived from an EMBL/GenBank/DDBJ whole genome shotgun (WGS) entry which is preliminary data.</text>
</comment>
<dbReference type="EMBL" id="LVLJ01000109">
    <property type="protein sequence ID" value="OAE35629.1"/>
    <property type="molecule type" value="Genomic_DNA"/>
</dbReference>
<feature type="compositionally biased region" description="Low complexity" evidence="1">
    <location>
        <begin position="89"/>
        <end position="99"/>
    </location>
</feature>
<organism evidence="2 3">
    <name type="scientific">Marchantia polymorpha subsp. ruderalis</name>
    <dbReference type="NCBI Taxonomy" id="1480154"/>
    <lineage>
        <taxon>Eukaryota</taxon>
        <taxon>Viridiplantae</taxon>
        <taxon>Streptophyta</taxon>
        <taxon>Embryophyta</taxon>
        <taxon>Marchantiophyta</taxon>
        <taxon>Marchantiopsida</taxon>
        <taxon>Marchantiidae</taxon>
        <taxon>Marchantiales</taxon>
        <taxon>Marchantiaceae</taxon>
        <taxon>Marchantia</taxon>
    </lineage>
</organism>
<feature type="region of interest" description="Disordered" evidence="1">
    <location>
        <begin position="85"/>
        <end position="106"/>
    </location>
</feature>
<reference evidence="2" key="1">
    <citation type="submission" date="2016-03" db="EMBL/GenBank/DDBJ databases">
        <title>Mechanisms controlling the formation of the plant cell surface in tip-growing cells are functionally conserved among land plants.</title>
        <authorList>
            <person name="Honkanen S."/>
            <person name="Jones V.A."/>
            <person name="Morieri G."/>
            <person name="Champion C."/>
            <person name="Hetherington A.J."/>
            <person name="Kelly S."/>
            <person name="Saint-Marcoux D."/>
            <person name="Proust H."/>
            <person name="Prescott H."/>
            <person name="Dolan L."/>
        </authorList>
    </citation>
    <scope>NUCLEOTIDE SEQUENCE [LARGE SCALE GENOMIC DNA]</scope>
    <source>
        <tissue evidence="2">Whole gametophyte</tissue>
    </source>
</reference>
<sequence>MILGNQFRICRHFNPRPISDELNVGSILAGIPVLGHLAIKVPEKSVATEIRGDFLALGLAASFAAAFTPCAANIFSGVGEPTLVDPAKSSHSGSSEGSSFAPSVEGTRVPASLPSTVGMFYEGLCAKGASSKGTTLNGTCSKDISSNGTCSEGKHISSAGTLAVAARVPFDIPLKAHVPSTQECQSTYQELLYSHPPPLRKAILLQL</sequence>